<evidence type="ECO:0000313" key="2">
    <source>
        <dbReference type="Proteomes" id="UP001152795"/>
    </source>
</evidence>
<dbReference type="AlphaFoldDB" id="A0A7D9KYU3"/>
<sequence length="116" mass="13404">MNTANFALIVFFGIFYLDSSVKCLSLSSFDNKEVFLTKRSSNNAGQCDLKPNIKELKDLLLEVKNEISDLKDEFNHEMKAMWKYVNAGKCHKQITDKNQGKYRVNTSSVNHKLLYF</sequence>
<organism evidence="1 2">
    <name type="scientific">Paramuricea clavata</name>
    <name type="common">Red gorgonian</name>
    <name type="synonym">Violescent sea-whip</name>
    <dbReference type="NCBI Taxonomy" id="317549"/>
    <lineage>
        <taxon>Eukaryota</taxon>
        <taxon>Metazoa</taxon>
        <taxon>Cnidaria</taxon>
        <taxon>Anthozoa</taxon>
        <taxon>Octocorallia</taxon>
        <taxon>Malacalcyonacea</taxon>
        <taxon>Plexauridae</taxon>
        <taxon>Paramuricea</taxon>
    </lineage>
</organism>
<accession>A0A7D9KYU3</accession>
<comment type="caution">
    <text evidence="1">The sequence shown here is derived from an EMBL/GenBank/DDBJ whole genome shotgun (WGS) entry which is preliminary data.</text>
</comment>
<dbReference type="Proteomes" id="UP001152795">
    <property type="component" value="Unassembled WGS sequence"/>
</dbReference>
<gene>
    <name evidence="1" type="ORF">PACLA_8A035172</name>
</gene>
<evidence type="ECO:0000313" key="1">
    <source>
        <dbReference type="EMBL" id="CAB4021295.1"/>
    </source>
</evidence>
<proteinExistence type="predicted"/>
<dbReference type="EMBL" id="CACRXK020011361">
    <property type="protein sequence ID" value="CAB4021295.1"/>
    <property type="molecule type" value="Genomic_DNA"/>
</dbReference>
<reference evidence="1" key="1">
    <citation type="submission" date="2020-04" db="EMBL/GenBank/DDBJ databases">
        <authorList>
            <person name="Alioto T."/>
            <person name="Alioto T."/>
            <person name="Gomez Garrido J."/>
        </authorList>
    </citation>
    <scope>NUCLEOTIDE SEQUENCE</scope>
    <source>
        <strain evidence="1">A484AB</strain>
    </source>
</reference>
<protein>
    <submittedName>
        <fullName evidence="1">Uncharacterized protein</fullName>
    </submittedName>
</protein>
<name>A0A7D9KYU3_PARCT</name>
<keyword evidence="2" id="KW-1185">Reference proteome</keyword>